<organism evidence="1 2">
    <name type="scientific">Zopfia rhizophila CBS 207.26</name>
    <dbReference type="NCBI Taxonomy" id="1314779"/>
    <lineage>
        <taxon>Eukaryota</taxon>
        <taxon>Fungi</taxon>
        <taxon>Dikarya</taxon>
        <taxon>Ascomycota</taxon>
        <taxon>Pezizomycotina</taxon>
        <taxon>Dothideomycetes</taxon>
        <taxon>Dothideomycetes incertae sedis</taxon>
        <taxon>Zopfiaceae</taxon>
        <taxon>Zopfia</taxon>
    </lineage>
</organism>
<dbReference type="EMBL" id="ML994658">
    <property type="protein sequence ID" value="KAF2180329.1"/>
    <property type="molecule type" value="Genomic_DNA"/>
</dbReference>
<dbReference type="OrthoDB" id="3795508at2759"/>
<evidence type="ECO:0000313" key="2">
    <source>
        <dbReference type="Proteomes" id="UP000800200"/>
    </source>
</evidence>
<protein>
    <submittedName>
        <fullName evidence="1">Uncharacterized protein</fullName>
    </submittedName>
</protein>
<dbReference type="AlphaFoldDB" id="A0A6A6DQ33"/>
<keyword evidence="2" id="KW-1185">Reference proteome</keyword>
<proteinExistence type="predicted"/>
<evidence type="ECO:0000313" key="1">
    <source>
        <dbReference type="EMBL" id="KAF2180329.1"/>
    </source>
</evidence>
<dbReference type="Proteomes" id="UP000800200">
    <property type="component" value="Unassembled WGS sequence"/>
</dbReference>
<reference evidence="1" key="1">
    <citation type="journal article" date="2020" name="Stud. Mycol.">
        <title>101 Dothideomycetes genomes: a test case for predicting lifestyles and emergence of pathogens.</title>
        <authorList>
            <person name="Haridas S."/>
            <person name="Albert R."/>
            <person name="Binder M."/>
            <person name="Bloem J."/>
            <person name="Labutti K."/>
            <person name="Salamov A."/>
            <person name="Andreopoulos B."/>
            <person name="Baker S."/>
            <person name="Barry K."/>
            <person name="Bills G."/>
            <person name="Bluhm B."/>
            <person name="Cannon C."/>
            <person name="Castanera R."/>
            <person name="Culley D."/>
            <person name="Daum C."/>
            <person name="Ezra D."/>
            <person name="Gonzalez J."/>
            <person name="Henrissat B."/>
            <person name="Kuo A."/>
            <person name="Liang C."/>
            <person name="Lipzen A."/>
            <person name="Lutzoni F."/>
            <person name="Magnuson J."/>
            <person name="Mondo S."/>
            <person name="Nolan M."/>
            <person name="Ohm R."/>
            <person name="Pangilinan J."/>
            <person name="Park H.-J."/>
            <person name="Ramirez L."/>
            <person name="Alfaro M."/>
            <person name="Sun H."/>
            <person name="Tritt A."/>
            <person name="Yoshinaga Y."/>
            <person name="Zwiers L.-H."/>
            <person name="Turgeon B."/>
            <person name="Goodwin S."/>
            <person name="Spatafora J."/>
            <person name="Crous P."/>
            <person name="Grigoriev I."/>
        </authorList>
    </citation>
    <scope>NUCLEOTIDE SEQUENCE</scope>
    <source>
        <strain evidence="1">CBS 207.26</strain>
    </source>
</reference>
<accession>A0A6A6DQ33</accession>
<gene>
    <name evidence="1" type="ORF">K469DRAFT_794503</name>
</gene>
<name>A0A6A6DQ33_9PEZI</name>
<sequence length="124" mass="14210">MLIPCPPTALPEAFWVICLRSMQAFGRGRRVIFKFNKLNSKKCAYCTLQNEKCIPIPWYVREEYAAFWAAIDDLVLEEEEEMDLEEIIAIKRAAYALDNVVRVTTSMMKESGTDPLVFALLEGI</sequence>